<evidence type="ECO:0000313" key="2">
    <source>
        <dbReference type="EMBL" id="WOH03932.1"/>
    </source>
</evidence>
<feature type="compositionally biased region" description="Polar residues" evidence="1">
    <location>
        <begin position="105"/>
        <end position="118"/>
    </location>
</feature>
<gene>
    <name evidence="2" type="ORF">DCAR_0623337</name>
</gene>
<sequence length="302" mass="33993">MNSKSSKSSSEEYMENNSGNNWRLFTSEDMNEGYQKLKRRRRRFSSNKENVFAEHTPQSGPLRSRASGPSAQGSALSDITNNIVQDRCSVKPRLRRNVKVPHHTPTGNSFNLTSPTSTPASTICNASSSGDQFIPPKKAMRRCHLESSRTLFPDEEVLETQDQSNDIYENSIEDYSMSDECDSDQEENVVPPVQLGAKDKWKSKRVVADEYASLGGPSAKCLKCNARMWKEERVNKNVTKGTPIFSICCKKGAVKLPPSLPTPDYLLHLHTDAVKSPSSLYTTIQFYVFVYIDRWECGSFNQ</sequence>
<organism evidence="2 3">
    <name type="scientific">Daucus carota subsp. sativus</name>
    <name type="common">Carrot</name>
    <dbReference type="NCBI Taxonomy" id="79200"/>
    <lineage>
        <taxon>Eukaryota</taxon>
        <taxon>Viridiplantae</taxon>
        <taxon>Streptophyta</taxon>
        <taxon>Embryophyta</taxon>
        <taxon>Tracheophyta</taxon>
        <taxon>Spermatophyta</taxon>
        <taxon>Magnoliopsida</taxon>
        <taxon>eudicotyledons</taxon>
        <taxon>Gunneridae</taxon>
        <taxon>Pentapetalae</taxon>
        <taxon>asterids</taxon>
        <taxon>campanulids</taxon>
        <taxon>Apiales</taxon>
        <taxon>Apiaceae</taxon>
        <taxon>Apioideae</taxon>
        <taxon>Scandiceae</taxon>
        <taxon>Daucinae</taxon>
        <taxon>Daucus</taxon>
        <taxon>Daucus sect. Daucus</taxon>
    </lineage>
</organism>
<evidence type="ECO:0000256" key="1">
    <source>
        <dbReference type="SAM" id="MobiDB-lite"/>
    </source>
</evidence>
<dbReference type="AlphaFoldDB" id="A0AAF0XBD9"/>
<proteinExistence type="predicted"/>
<feature type="compositionally biased region" description="Polar residues" evidence="1">
    <location>
        <begin position="56"/>
        <end position="80"/>
    </location>
</feature>
<dbReference type="KEGG" id="dcr:108192731"/>
<dbReference type="Proteomes" id="UP000077755">
    <property type="component" value="Chromosome 6"/>
</dbReference>
<feature type="region of interest" description="Disordered" evidence="1">
    <location>
        <begin position="1"/>
        <end position="80"/>
    </location>
</feature>
<keyword evidence="3" id="KW-1185">Reference proteome</keyword>
<dbReference type="EMBL" id="CP093348">
    <property type="protein sequence ID" value="WOH03932.1"/>
    <property type="molecule type" value="Genomic_DNA"/>
</dbReference>
<feature type="compositionally biased region" description="Basic residues" evidence="1">
    <location>
        <begin position="36"/>
        <end position="45"/>
    </location>
</feature>
<protein>
    <submittedName>
        <fullName evidence="2">Uncharacterized protein</fullName>
    </submittedName>
</protein>
<name>A0AAF0XBD9_DAUCS</name>
<reference evidence="2" key="2">
    <citation type="submission" date="2022-03" db="EMBL/GenBank/DDBJ databases">
        <title>Draft title - Genomic analysis of global carrot germplasm unveils the trajectory of domestication and the origin of high carotenoid orange carrot.</title>
        <authorList>
            <person name="Iorizzo M."/>
            <person name="Ellison S."/>
            <person name="Senalik D."/>
            <person name="Macko-Podgorni A."/>
            <person name="Grzebelus D."/>
            <person name="Bostan H."/>
            <person name="Rolling W."/>
            <person name="Curaba J."/>
            <person name="Simon P."/>
        </authorList>
    </citation>
    <scope>NUCLEOTIDE SEQUENCE</scope>
    <source>
        <tissue evidence="2">Leaf</tissue>
    </source>
</reference>
<feature type="region of interest" description="Disordered" evidence="1">
    <location>
        <begin position="99"/>
        <end position="118"/>
    </location>
</feature>
<reference evidence="2" key="1">
    <citation type="journal article" date="2016" name="Nat. Genet.">
        <title>A high-quality carrot genome assembly provides new insights into carotenoid accumulation and asterid genome evolution.</title>
        <authorList>
            <person name="Iorizzo M."/>
            <person name="Ellison S."/>
            <person name="Senalik D."/>
            <person name="Zeng P."/>
            <person name="Satapoomin P."/>
            <person name="Huang J."/>
            <person name="Bowman M."/>
            <person name="Iovene M."/>
            <person name="Sanseverino W."/>
            <person name="Cavagnaro P."/>
            <person name="Yildiz M."/>
            <person name="Macko-Podgorni A."/>
            <person name="Moranska E."/>
            <person name="Grzebelus E."/>
            <person name="Grzebelus D."/>
            <person name="Ashrafi H."/>
            <person name="Zheng Z."/>
            <person name="Cheng S."/>
            <person name="Spooner D."/>
            <person name="Van Deynze A."/>
            <person name="Simon P."/>
        </authorList>
    </citation>
    <scope>NUCLEOTIDE SEQUENCE</scope>
    <source>
        <tissue evidence="2">Leaf</tissue>
    </source>
</reference>
<accession>A0AAF0XBD9</accession>
<evidence type="ECO:0000313" key="3">
    <source>
        <dbReference type="Proteomes" id="UP000077755"/>
    </source>
</evidence>